<protein>
    <submittedName>
        <fullName evidence="1">Uncharacterized protein</fullName>
    </submittedName>
</protein>
<dbReference type="EMBL" id="CM056743">
    <property type="protein sequence ID" value="KAJ8672246.1"/>
    <property type="molecule type" value="Genomic_DNA"/>
</dbReference>
<organism evidence="1 2">
    <name type="scientific">Eretmocerus hayati</name>
    <dbReference type="NCBI Taxonomy" id="131215"/>
    <lineage>
        <taxon>Eukaryota</taxon>
        <taxon>Metazoa</taxon>
        <taxon>Ecdysozoa</taxon>
        <taxon>Arthropoda</taxon>
        <taxon>Hexapoda</taxon>
        <taxon>Insecta</taxon>
        <taxon>Pterygota</taxon>
        <taxon>Neoptera</taxon>
        <taxon>Endopterygota</taxon>
        <taxon>Hymenoptera</taxon>
        <taxon>Apocrita</taxon>
        <taxon>Proctotrupomorpha</taxon>
        <taxon>Chalcidoidea</taxon>
        <taxon>Aphelinidae</taxon>
        <taxon>Aphelininae</taxon>
        <taxon>Eretmocerus</taxon>
    </lineage>
</organism>
<dbReference type="Proteomes" id="UP001239111">
    <property type="component" value="Chromosome 3"/>
</dbReference>
<reference evidence="1" key="1">
    <citation type="submission" date="2023-04" db="EMBL/GenBank/DDBJ databases">
        <title>A chromosome-level genome assembly of the parasitoid wasp Eretmocerus hayati.</title>
        <authorList>
            <person name="Zhong Y."/>
            <person name="Liu S."/>
            <person name="Liu Y."/>
        </authorList>
    </citation>
    <scope>NUCLEOTIDE SEQUENCE</scope>
    <source>
        <strain evidence="1">ZJU_SS_LIU_2023</strain>
    </source>
</reference>
<accession>A0ACC2NM88</accession>
<name>A0ACC2NM88_9HYME</name>
<comment type="caution">
    <text evidence="1">The sequence shown here is derived from an EMBL/GenBank/DDBJ whole genome shotgun (WGS) entry which is preliminary data.</text>
</comment>
<evidence type="ECO:0000313" key="2">
    <source>
        <dbReference type="Proteomes" id="UP001239111"/>
    </source>
</evidence>
<evidence type="ECO:0000313" key="1">
    <source>
        <dbReference type="EMBL" id="KAJ8672246.1"/>
    </source>
</evidence>
<gene>
    <name evidence="1" type="ORF">QAD02_003505</name>
</gene>
<proteinExistence type="predicted"/>
<sequence>MRSNSGVADSMSTLPWPATSGLPFSVAPTPVTSSTAVTIVVTKTAERGVTAGGLEGPEDRPGVDPLMEVVKPFTEEGREAEYDAENRSSELVIDGGRGLKQRAKDNSDELVRKNDRATANAVSQRERLVEEEVEKGKPDSFEIIPNPANDMEAKSLWKATKLLNEGE</sequence>
<keyword evidence="2" id="KW-1185">Reference proteome</keyword>